<keyword evidence="3" id="KW-0732">Signal</keyword>
<keyword evidence="1" id="KW-0106">Calcium</keyword>
<dbReference type="EMBL" id="JAUCMV010000001">
    <property type="protein sequence ID" value="KAK0422051.1"/>
    <property type="molecule type" value="Genomic_DNA"/>
</dbReference>
<evidence type="ECO:0000256" key="1">
    <source>
        <dbReference type="ARBA" id="ARBA00022837"/>
    </source>
</evidence>
<keyword evidence="6" id="KW-1185">Reference proteome</keyword>
<feature type="chain" id="PRO_5041422651" description="EF-hand domain-containing protein" evidence="3">
    <location>
        <begin position="19"/>
        <end position="314"/>
    </location>
</feature>
<evidence type="ECO:0000313" key="5">
    <source>
        <dbReference type="EMBL" id="KAK0422051.1"/>
    </source>
</evidence>
<dbReference type="SUPFAM" id="SSF47473">
    <property type="entry name" value="EF-hand"/>
    <property type="match status" value="1"/>
</dbReference>
<dbReference type="GO" id="GO:0005509">
    <property type="term" value="F:calcium ion binding"/>
    <property type="evidence" value="ECO:0007669"/>
    <property type="project" value="InterPro"/>
</dbReference>
<comment type="caution">
    <text evidence="5">The sequence shown here is derived from an EMBL/GenBank/DDBJ whole genome shotgun (WGS) entry which is preliminary data.</text>
</comment>
<organism evidence="5 6">
    <name type="scientific">Steinernema hermaphroditum</name>
    <dbReference type="NCBI Taxonomy" id="289476"/>
    <lineage>
        <taxon>Eukaryota</taxon>
        <taxon>Metazoa</taxon>
        <taxon>Ecdysozoa</taxon>
        <taxon>Nematoda</taxon>
        <taxon>Chromadorea</taxon>
        <taxon>Rhabditida</taxon>
        <taxon>Tylenchina</taxon>
        <taxon>Panagrolaimomorpha</taxon>
        <taxon>Strongyloidoidea</taxon>
        <taxon>Steinernematidae</taxon>
        <taxon>Steinernema</taxon>
    </lineage>
</organism>
<proteinExistence type="predicted"/>
<reference evidence="5" key="1">
    <citation type="submission" date="2023-06" db="EMBL/GenBank/DDBJ databases">
        <title>Genomic analysis of the entomopathogenic nematode Steinernema hermaphroditum.</title>
        <authorList>
            <person name="Schwarz E.M."/>
            <person name="Heppert J.K."/>
            <person name="Baniya A."/>
            <person name="Schwartz H.T."/>
            <person name="Tan C.-H."/>
            <person name="Antoshechkin I."/>
            <person name="Sternberg P.W."/>
            <person name="Goodrich-Blair H."/>
            <person name="Dillman A.R."/>
        </authorList>
    </citation>
    <scope>NUCLEOTIDE SEQUENCE</scope>
    <source>
        <strain evidence="5">PS9179</strain>
        <tissue evidence="5">Whole animal</tissue>
    </source>
</reference>
<evidence type="ECO:0000313" key="6">
    <source>
        <dbReference type="Proteomes" id="UP001175271"/>
    </source>
</evidence>
<dbReference type="InterPro" id="IPR002048">
    <property type="entry name" value="EF_hand_dom"/>
</dbReference>
<evidence type="ECO:0000256" key="2">
    <source>
        <dbReference type="SAM" id="MobiDB-lite"/>
    </source>
</evidence>
<dbReference type="Proteomes" id="UP001175271">
    <property type="component" value="Unassembled WGS sequence"/>
</dbReference>
<dbReference type="AlphaFoldDB" id="A0AA39IEG8"/>
<dbReference type="Gene3D" id="1.10.238.10">
    <property type="entry name" value="EF-hand"/>
    <property type="match status" value="1"/>
</dbReference>
<feature type="compositionally biased region" description="Basic and acidic residues" evidence="2">
    <location>
        <begin position="115"/>
        <end position="133"/>
    </location>
</feature>
<dbReference type="InterPro" id="IPR018247">
    <property type="entry name" value="EF_Hand_1_Ca_BS"/>
</dbReference>
<accession>A0AA39IEG8</accession>
<sequence>MALKTILTFIPLVVVLVAKPQDPQVRFIDQLFAETDLNGDGVINHDELRPVVAGVGEEKELKIDEIMSQVKPQLNPAAFSRLIKQIASPAFNPIIGGSPDGMEDPTPEEMAFADHFRDRGQPKPVKGKGEGKGPRMGSRRLHPADLIDSYKNLRDAEHVEDLYYETDVNGDTKVQFSEALKLVRDYNLRISSAEFLKYFVRAMDEGGLIHGSAGLRVFLDYVSRACHKNVSGQMILDKTLRDRCYAQECLMENEKYRNYPLPEFHSPDEAQVRHAIELYASFIDEGNAVTPRNFDRLVRSKSFRQQLKNPIFQC</sequence>
<dbReference type="PROSITE" id="PS50222">
    <property type="entry name" value="EF_HAND_2"/>
    <property type="match status" value="1"/>
</dbReference>
<dbReference type="PROSITE" id="PS00018">
    <property type="entry name" value="EF_HAND_1"/>
    <property type="match status" value="1"/>
</dbReference>
<feature type="domain" description="EF-hand" evidence="4">
    <location>
        <begin position="23"/>
        <end position="58"/>
    </location>
</feature>
<name>A0AA39IEG8_9BILA</name>
<feature type="region of interest" description="Disordered" evidence="2">
    <location>
        <begin position="115"/>
        <end position="140"/>
    </location>
</feature>
<protein>
    <recommendedName>
        <fullName evidence="4">EF-hand domain-containing protein</fullName>
    </recommendedName>
</protein>
<feature type="signal peptide" evidence="3">
    <location>
        <begin position="1"/>
        <end position="18"/>
    </location>
</feature>
<evidence type="ECO:0000256" key="3">
    <source>
        <dbReference type="SAM" id="SignalP"/>
    </source>
</evidence>
<gene>
    <name evidence="5" type="ORF">QR680_007333</name>
</gene>
<dbReference type="InterPro" id="IPR011992">
    <property type="entry name" value="EF-hand-dom_pair"/>
</dbReference>
<evidence type="ECO:0000259" key="4">
    <source>
        <dbReference type="PROSITE" id="PS50222"/>
    </source>
</evidence>